<dbReference type="SUPFAM" id="SSF52540">
    <property type="entry name" value="P-loop containing nucleoside triphosphate hydrolases"/>
    <property type="match status" value="1"/>
</dbReference>
<dbReference type="GO" id="GO:0005524">
    <property type="term" value="F:ATP binding"/>
    <property type="evidence" value="ECO:0007669"/>
    <property type="project" value="UniProtKB-KW"/>
</dbReference>
<evidence type="ECO:0000313" key="2">
    <source>
        <dbReference type="EMBL" id="MBB5038641.1"/>
    </source>
</evidence>
<accession>A0A7W7YLY1</accession>
<dbReference type="EMBL" id="JACHIF010000005">
    <property type="protein sequence ID" value="MBB5038641.1"/>
    <property type="molecule type" value="Genomic_DNA"/>
</dbReference>
<gene>
    <name evidence="2" type="ORF">HNQ64_002904</name>
</gene>
<dbReference type="AlphaFoldDB" id="A0A7W7YLY1"/>
<dbReference type="InterPro" id="IPR027417">
    <property type="entry name" value="P-loop_NTPase"/>
</dbReference>
<protein>
    <submittedName>
        <fullName evidence="2">Energy-coupling factor transporter ATP-binding protein EcfA2</fullName>
    </submittedName>
</protein>
<sequence>MPDLASVRRHLKSAGCYGEKDLTGLRPDDHALNRIQTAQFVSYAGPLAGHTRGLHELPGGKRVLITESPKILIPAPGQWVNLNAVFTGLLGHEDLTQLHTFYGWLKLAFECLETGKYRPGQALALAGPRGCGKSLLIDVLRGVLGGRTSGAYEWLSGRTSFNLSCAGAELLVVDDKAGSSDPRARAALSANIKSSLFAGEVRIEGKHKNAFDCRPIWRLVFALNDEPENLLVLPPLNEDVMDKITLLHCHRFTLPMPAHTLQEKTLFWKTLEAEIPAFLHWLKSWEIPAHLEEERCGVKHFHHPLLVEGLQTLAPEIQLWGHIMTEVEAGSITLPCKLTANELKRILTSPNAVDCHAARRLLMDWTPACGTYLGRLASSHPERVRKAGKLHGTERWELLQQSAF</sequence>
<dbReference type="RefSeq" id="WP_184209628.1">
    <property type="nucleotide sequence ID" value="NZ_JACHIF010000005.1"/>
</dbReference>
<keyword evidence="2" id="KW-0067">ATP-binding</keyword>
<keyword evidence="3" id="KW-1185">Reference proteome</keyword>
<evidence type="ECO:0000313" key="3">
    <source>
        <dbReference type="Proteomes" id="UP000534294"/>
    </source>
</evidence>
<organism evidence="2 3">
    <name type="scientific">Prosthecobacter dejongeii</name>
    <dbReference type="NCBI Taxonomy" id="48465"/>
    <lineage>
        <taxon>Bacteria</taxon>
        <taxon>Pseudomonadati</taxon>
        <taxon>Verrucomicrobiota</taxon>
        <taxon>Verrucomicrobiia</taxon>
        <taxon>Verrucomicrobiales</taxon>
        <taxon>Verrucomicrobiaceae</taxon>
        <taxon>Prosthecobacter</taxon>
    </lineage>
</organism>
<dbReference type="InterPro" id="IPR045455">
    <property type="entry name" value="NrS-1_pol-like_helicase"/>
</dbReference>
<name>A0A7W7YLY1_9BACT</name>
<proteinExistence type="predicted"/>
<dbReference type="Proteomes" id="UP000534294">
    <property type="component" value="Unassembled WGS sequence"/>
</dbReference>
<comment type="caution">
    <text evidence="2">The sequence shown here is derived from an EMBL/GenBank/DDBJ whole genome shotgun (WGS) entry which is preliminary data.</text>
</comment>
<feature type="domain" description="NrS-1 polymerase-like helicase" evidence="1">
    <location>
        <begin position="125"/>
        <end position="226"/>
    </location>
</feature>
<evidence type="ECO:0000259" key="1">
    <source>
        <dbReference type="Pfam" id="PF19263"/>
    </source>
</evidence>
<reference evidence="2 3" key="1">
    <citation type="submission" date="2020-08" db="EMBL/GenBank/DDBJ databases">
        <title>Genomic Encyclopedia of Type Strains, Phase IV (KMG-IV): sequencing the most valuable type-strain genomes for metagenomic binning, comparative biology and taxonomic classification.</title>
        <authorList>
            <person name="Goeker M."/>
        </authorList>
    </citation>
    <scope>NUCLEOTIDE SEQUENCE [LARGE SCALE GENOMIC DNA]</scope>
    <source>
        <strain evidence="2 3">DSM 12251</strain>
    </source>
</reference>
<dbReference type="Pfam" id="PF19263">
    <property type="entry name" value="DUF5906"/>
    <property type="match status" value="1"/>
</dbReference>
<keyword evidence="2" id="KW-0547">Nucleotide-binding</keyword>
<dbReference type="Gene3D" id="3.40.50.300">
    <property type="entry name" value="P-loop containing nucleotide triphosphate hydrolases"/>
    <property type="match status" value="1"/>
</dbReference>